<organism evidence="3 4">
    <name type="scientific">Quercus lobata</name>
    <name type="common">Valley oak</name>
    <dbReference type="NCBI Taxonomy" id="97700"/>
    <lineage>
        <taxon>Eukaryota</taxon>
        <taxon>Viridiplantae</taxon>
        <taxon>Streptophyta</taxon>
        <taxon>Embryophyta</taxon>
        <taxon>Tracheophyta</taxon>
        <taxon>Spermatophyta</taxon>
        <taxon>Magnoliopsida</taxon>
        <taxon>eudicotyledons</taxon>
        <taxon>Gunneridae</taxon>
        <taxon>Pentapetalae</taxon>
        <taxon>rosids</taxon>
        <taxon>fabids</taxon>
        <taxon>Fagales</taxon>
        <taxon>Fagaceae</taxon>
        <taxon>Quercus</taxon>
    </lineage>
</organism>
<evidence type="ECO:0000313" key="4">
    <source>
        <dbReference type="Proteomes" id="UP000594261"/>
    </source>
</evidence>
<dbReference type="RefSeq" id="XP_030956985.1">
    <property type="nucleotide sequence ID" value="XM_031101125.1"/>
</dbReference>
<dbReference type="AlphaFoldDB" id="A0A7N2LA89"/>
<dbReference type="EMBL" id="LRBV02000003">
    <property type="status" value="NOT_ANNOTATED_CDS"/>
    <property type="molecule type" value="Genomic_DNA"/>
</dbReference>
<dbReference type="InterPro" id="IPR032675">
    <property type="entry name" value="LRR_dom_sf"/>
</dbReference>
<dbReference type="OMA" id="QHVDAWI"/>
<dbReference type="Gene3D" id="3.80.10.10">
    <property type="entry name" value="Ribonuclease Inhibitor"/>
    <property type="match status" value="1"/>
</dbReference>
<sequence>MEAEAERSSTSSEDISVSSYDSSLVKNPNSEEEQREEEEQSDCNDYEDVHQAKRRKYVAVFRDSDDEDRISDLSNSIILSILAFLPTKDAIKTGVLSKRWVQLWTSVPSLSFSDAGYFNNTKVFASNVDSALLLHSAPKLSNFLLEFWYNSQLKTRVDDWVRFATAAKVDQLSLKLSSNYYKNSEAYVLPQDLYANEFVSEFEFCFCKIFPTGVVNWSSLKRLCIGYTALPEEAITKVLMGSPKLEYLELCNCCQVKQLSIVSDSLRKLVVKDHLRHSYFPAVQLEIVAPKIESLEILGNFDRNKCRIKDVSALVEAKLDFHMSMGCRCKKEDACKEYQDIVRGLLESVHHVKELTVGPWCLMVLSIMSVKHRPFPSLKCKRLTVKTSMKKWDFLGIASLLQSSPYVETLVMDIKSHDNSGSEFLGRRYFHTRKFDEVSHWKSKKIHFKSLLQYLKTVKISGFVERLFHRKEVFISVVQFLLKNAKVLEKMVISEALVMQNQNMVHEFRQMAQKLISFPKSSPQVMVMSCSHISKII</sequence>
<reference evidence="3 4" key="1">
    <citation type="journal article" date="2016" name="G3 (Bethesda)">
        <title>First Draft Assembly and Annotation of the Genome of a California Endemic Oak Quercus lobata Nee (Fagaceae).</title>
        <authorList>
            <person name="Sork V.L."/>
            <person name="Fitz-Gibbon S.T."/>
            <person name="Puiu D."/>
            <person name="Crepeau M."/>
            <person name="Gugger P.F."/>
            <person name="Sherman R."/>
            <person name="Stevens K."/>
            <person name="Langley C.H."/>
            <person name="Pellegrini M."/>
            <person name="Salzberg S.L."/>
        </authorList>
    </citation>
    <scope>NUCLEOTIDE SEQUENCE [LARGE SCALE GENOMIC DNA]</scope>
    <source>
        <strain evidence="3 4">cv. SW786</strain>
    </source>
</reference>
<dbReference type="InterPro" id="IPR055357">
    <property type="entry name" value="LRR_At1g61320_AtMIF1"/>
</dbReference>
<dbReference type="PANTHER" id="PTHR31900">
    <property type="entry name" value="F-BOX/RNI SUPERFAMILY PROTEIN-RELATED"/>
    <property type="match status" value="1"/>
</dbReference>
<dbReference type="Gramene" id="QL03p053101:mrna">
    <property type="protein sequence ID" value="QL03p053101:mrna"/>
    <property type="gene ID" value="QL03p053101"/>
</dbReference>
<evidence type="ECO:0000313" key="3">
    <source>
        <dbReference type="EnsemblPlants" id="QL03p053101:mrna"/>
    </source>
</evidence>
<dbReference type="InterPro" id="IPR036047">
    <property type="entry name" value="F-box-like_dom_sf"/>
</dbReference>
<name>A0A7N2LA89_QUELO</name>
<feature type="region of interest" description="Disordered" evidence="1">
    <location>
        <begin position="1"/>
        <end position="47"/>
    </location>
</feature>
<feature type="compositionally biased region" description="Acidic residues" evidence="1">
    <location>
        <begin position="30"/>
        <end position="46"/>
    </location>
</feature>
<dbReference type="Proteomes" id="UP000594261">
    <property type="component" value="Chromosome 5"/>
</dbReference>
<reference evidence="3" key="2">
    <citation type="submission" date="2021-01" db="UniProtKB">
        <authorList>
            <consortium name="EnsemblPlants"/>
        </authorList>
    </citation>
    <scope>IDENTIFICATION</scope>
</reference>
<dbReference type="InterPro" id="IPR050232">
    <property type="entry name" value="FBL13/AtMIF1-like"/>
</dbReference>
<dbReference type="Pfam" id="PF00646">
    <property type="entry name" value="F-box"/>
    <property type="match status" value="1"/>
</dbReference>
<keyword evidence="4" id="KW-1185">Reference proteome</keyword>
<evidence type="ECO:0000259" key="2">
    <source>
        <dbReference type="SMART" id="SM00579"/>
    </source>
</evidence>
<dbReference type="SUPFAM" id="SSF81383">
    <property type="entry name" value="F-box domain"/>
    <property type="match status" value="1"/>
</dbReference>
<dbReference type="EnsemblPlants" id="QL03p053101:mrna">
    <property type="protein sequence ID" value="QL03p053101:mrna"/>
    <property type="gene ID" value="QL03p053101"/>
</dbReference>
<feature type="domain" description="FBD" evidence="2">
    <location>
        <begin position="449"/>
        <end position="529"/>
    </location>
</feature>
<dbReference type="SUPFAM" id="SSF52047">
    <property type="entry name" value="RNI-like"/>
    <property type="match status" value="1"/>
</dbReference>
<proteinExistence type="predicted"/>
<dbReference type="EnsemblPlants" id="QL05p081980:mrna">
    <property type="protein sequence ID" value="QL05p081980:mrna"/>
    <property type="gene ID" value="QL05p081980"/>
</dbReference>
<feature type="compositionally biased region" description="Low complexity" evidence="1">
    <location>
        <begin position="8"/>
        <end position="23"/>
    </location>
</feature>
<protein>
    <recommendedName>
        <fullName evidence="2">FBD domain-containing protein</fullName>
    </recommendedName>
</protein>
<dbReference type="KEGG" id="qlo:115988649"/>
<gene>
    <name evidence="3" type="primary">LOC115979157</name>
</gene>
<dbReference type="Proteomes" id="UP000594261">
    <property type="component" value="Chromosome 3"/>
</dbReference>
<dbReference type="InterPro" id="IPR006566">
    <property type="entry name" value="FBD"/>
</dbReference>
<dbReference type="InterPro" id="IPR053781">
    <property type="entry name" value="F-box_AtFBL13-like"/>
</dbReference>
<dbReference type="CDD" id="cd22160">
    <property type="entry name" value="F-box_AtFBL13-like"/>
    <property type="match status" value="1"/>
</dbReference>
<dbReference type="GeneID" id="115979157"/>
<dbReference type="OrthoDB" id="1939276at2759"/>
<dbReference type="InterPro" id="IPR001810">
    <property type="entry name" value="F-box_dom"/>
</dbReference>
<dbReference type="Gramene" id="QL05p081980:mrna">
    <property type="protein sequence ID" value="QL05p081980:mrna"/>
    <property type="gene ID" value="QL05p081980"/>
</dbReference>
<evidence type="ECO:0000256" key="1">
    <source>
        <dbReference type="SAM" id="MobiDB-lite"/>
    </source>
</evidence>
<accession>A0A7N2LA89</accession>
<dbReference type="KEGG" id="qlo:115979157"/>
<dbReference type="EMBL" id="LRBV02000005">
    <property type="status" value="NOT_ANNOTATED_CDS"/>
    <property type="molecule type" value="Genomic_DNA"/>
</dbReference>
<dbReference type="PANTHER" id="PTHR31900:SF32">
    <property type="entry name" value="F-BOX_RNI_FBD-LIKE DOMAIN PROTEIN"/>
    <property type="match status" value="1"/>
</dbReference>
<dbReference type="Pfam" id="PF23622">
    <property type="entry name" value="LRR_At1g61320_AtMIF1"/>
    <property type="match status" value="1"/>
</dbReference>
<dbReference type="SMART" id="SM00579">
    <property type="entry name" value="FBD"/>
    <property type="match status" value="1"/>
</dbReference>